<dbReference type="EMBL" id="CAJVPQ010000098">
    <property type="protein sequence ID" value="CAG8445578.1"/>
    <property type="molecule type" value="Genomic_DNA"/>
</dbReference>
<name>A0A9N8VBS1_9GLOM</name>
<protein>
    <submittedName>
        <fullName evidence="1">3302_t:CDS:1</fullName>
    </submittedName>
</protein>
<accession>A0A9N8VBS1</accession>
<dbReference type="AlphaFoldDB" id="A0A9N8VBS1"/>
<organism evidence="1 2">
    <name type="scientific">Funneliformis caledonium</name>
    <dbReference type="NCBI Taxonomy" id="1117310"/>
    <lineage>
        <taxon>Eukaryota</taxon>
        <taxon>Fungi</taxon>
        <taxon>Fungi incertae sedis</taxon>
        <taxon>Mucoromycota</taxon>
        <taxon>Glomeromycotina</taxon>
        <taxon>Glomeromycetes</taxon>
        <taxon>Glomerales</taxon>
        <taxon>Glomeraceae</taxon>
        <taxon>Funneliformis</taxon>
    </lineage>
</organism>
<sequence>MRLTNLVLTDKGLYLSLRIKLVILLKDLNLNTVCLSAKGALAYWEMSHLKFRGFFMYSGILSCVTIRYRLLGAEPKKFIGNHAILNRSYHRDSSSVYN</sequence>
<evidence type="ECO:0000313" key="1">
    <source>
        <dbReference type="EMBL" id="CAG8445578.1"/>
    </source>
</evidence>
<evidence type="ECO:0000313" key="2">
    <source>
        <dbReference type="Proteomes" id="UP000789570"/>
    </source>
</evidence>
<gene>
    <name evidence="1" type="ORF">FCALED_LOCUS870</name>
</gene>
<keyword evidence="2" id="KW-1185">Reference proteome</keyword>
<proteinExistence type="predicted"/>
<comment type="caution">
    <text evidence="1">The sequence shown here is derived from an EMBL/GenBank/DDBJ whole genome shotgun (WGS) entry which is preliminary data.</text>
</comment>
<reference evidence="1" key="1">
    <citation type="submission" date="2021-06" db="EMBL/GenBank/DDBJ databases">
        <authorList>
            <person name="Kallberg Y."/>
            <person name="Tangrot J."/>
            <person name="Rosling A."/>
        </authorList>
    </citation>
    <scope>NUCLEOTIDE SEQUENCE</scope>
    <source>
        <strain evidence="1">UK204</strain>
    </source>
</reference>
<dbReference type="Proteomes" id="UP000789570">
    <property type="component" value="Unassembled WGS sequence"/>
</dbReference>